<name>Q9E1J0_MEHV1</name>
<organismHost>
    <name type="scientific">Meleagris gallopavo</name>
    <name type="common">Wild turkey</name>
    <dbReference type="NCBI Taxonomy" id="9103"/>
</organismHost>
<sequence>MPAKGEVEHHAGYGVALAILALLLIHATALIMIFSDVNLRTGQHGDDVHLRYPLTFDGATPPRAGDHGHSELWTDIKNNTDSTYSSQPPTMLFPKPTTVSHYPEHNSTTIIIPASEMPAMQDIVSIVVSKRHSGSRDAWHVSEYGPNIIRMPHTHKDIPKPFNSILSNQFALLTMWDNLVGMFKTFWGNAMGFHQMIREGLVDLRLHTDVIFLVHGWHGRTNDTEFFLSANRLLTRMIPSAAVVYVSWDPQGAMEPAADAILLARRINVTQFLYAVPSNMGIQCIGHSLGSYVCGSICRQYYYTGKGRCKRILGINAYEILSTDSSLISRIQSDTIRSDAEYVSIFSMGERYIRTVYKDADEYIVAKGISRGVSTCVNPFAWKFSLCTRGVKGREYCENFGANNVTFTSGLREDGSEICERLIPVMAVLQTLDVSSTYALLQLDPKRPSGMTAHISSVWNVYVLEKDYRYATYAKNEPVWYSTVLSVGPNGFTPAAVFAVLSRSDTPVIIRDAIQQRYSLWGNISMHSAFIEDSPTHFPSIGIRIQSPILGAFAWKGRVYSGPRIQIPVPEQAVVDYNCLPKDADHLCVSTKNVSSITIWRKLLLANYSFSILSIDDCLPYIPHMAVIWKHPAIEVATWRNITVTFHPSVQLMAMRFENVLTPRNYTLMTFHDVCRADEINSGIFFEYDWLGANMTIAVSKAGSYVLRWFFEMGIYEIPIAVYENERE</sequence>
<accession>Q9E1J0</accession>
<keyword evidence="2" id="KW-0812">Transmembrane</keyword>
<feature type="compositionally biased region" description="Basic and acidic residues" evidence="1">
    <location>
        <begin position="64"/>
        <end position="74"/>
    </location>
</feature>
<reference evidence="3" key="2">
    <citation type="submission" date="2004-11" db="EMBL/GenBank/DDBJ databases">
        <authorList>
            <person name="Aouacheria A.J."/>
            <person name="Banyai M."/>
            <person name="Rigal D."/>
            <person name="Schmidt C.J."/>
            <person name="Gillet G."/>
        </authorList>
    </citation>
    <scope>NUCLEOTIDE SEQUENCE</scope>
    <source>
        <strain evidence="3">FC126</strain>
    </source>
</reference>
<feature type="transmembrane region" description="Helical" evidence="2">
    <location>
        <begin position="12"/>
        <end position="34"/>
    </location>
</feature>
<dbReference type="InterPro" id="IPR029058">
    <property type="entry name" value="AB_hydrolase_fold"/>
</dbReference>
<organism evidence="3">
    <name type="scientific">Meleagrid herpesvirus 1</name>
    <name type="common">MeHV-1</name>
    <name type="synonym">Turkey herpesvirus</name>
    <dbReference type="NCBI Taxonomy" id="37108"/>
    <lineage>
        <taxon>Viruses</taxon>
        <taxon>Duplodnaviria</taxon>
        <taxon>Heunggongvirae</taxon>
        <taxon>Peploviricota</taxon>
        <taxon>Herviviricetes</taxon>
        <taxon>Herpesvirales</taxon>
        <taxon>Orthoherpesviridae</taxon>
        <taxon>Alphaherpesvirinae</taxon>
        <taxon>Mardivirus</taxon>
        <taxon>Mardivirus meleagridalpha1</taxon>
    </lineage>
</organism>
<feature type="region of interest" description="Disordered" evidence="1">
    <location>
        <begin position="61"/>
        <end position="90"/>
    </location>
</feature>
<gene>
    <name evidence="3" type="primary">LORF1</name>
</gene>
<dbReference type="ESTHER" id="melhe-LORF1">
    <property type="family name" value="Avian-virus_vlip"/>
</dbReference>
<dbReference type="EMBL" id="AF282130">
    <property type="protein sequence ID" value="AAG30038.1"/>
    <property type="molecule type" value="Genomic_DNA"/>
</dbReference>
<evidence type="ECO:0000313" key="3">
    <source>
        <dbReference type="EMBL" id="AAG30038.1"/>
    </source>
</evidence>
<keyword evidence="2" id="KW-1133">Transmembrane helix</keyword>
<organismHost>
    <name type="scientific">Gallus gallus</name>
    <name type="common">Chicken</name>
    <dbReference type="NCBI Taxonomy" id="9031"/>
</organismHost>
<proteinExistence type="predicted"/>
<keyword evidence="2" id="KW-0472">Membrane</keyword>
<evidence type="ECO:0000256" key="1">
    <source>
        <dbReference type="SAM" id="MobiDB-lite"/>
    </source>
</evidence>
<protein>
    <submittedName>
        <fullName evidence="3">Phospholipase-like protein</fullName>
    </submittedName>
</protein>
<dbReference type="Gene3D" id="3.40.50.1820">
    <property type="entry name" value="alpha/beta hydrolase"/>
    <property type="match status" value="1"/>
</dbReference>
<dbReference type="SUPFAM" id="SSF53474">
    <property type="entry name" value="alpha/beta-Hydrolases"/>
    <property type="match status" value="1"/>
</dbReference>
<feature type="compositionally biased region" description="Polar residues" evidence="1">
    <location>
        <begin position="76"/>
        <end position="89"/>
    </location>
</feature>
<evidence type="ECO:0000256" key="2">
    <source>
        <dbReference type="SAM" id="Phobius"/>
    </source>
</evidence>
<reference evidence="3" key="1">
    <citation type="journal article" date="2001" name="J. Gen. Virol.">
        <title>The genome of herpesvirus of turkeys: comparative analysis with Marek's disease viruses.</title>
        <authorList>
            <person name="Kingham B.F."/>
            <person name="Zelnik V."/>
            <person name="Kopacek J."/>
            <person name="Majerciak V."/>
            <person name="Ney E."/>
            <person name="Schmidt C.J."/>
        </authorList>
    </citation>
    <scope>NUCLEOTIDE SEQUENCE</scope>
    <source>
        <strain evidence="3">FC126</strain>
    </source>
</reference>